<dbReference type="PROSITE" id="PS50931">
    <property type="entry name" value="HTH_LYSR"/>
    <property type="match status" value="1"/>
</dbReference>
<dbReference type="PANTHER" id="PTHR30346:SF0">
    <property type="entry name" value="HCA OPERON TRANSCRIPTIONAL ACTIVATOR HCAR"/>
    <property type="match status" value="1"/>
</dbReference>
<gene>
    <name evidence="6" type="ORF">H4W29_005723</name>
</gene>
<accession>A0ABR9IZI7</accession>
<evidence type="ECO:0000313" key="7">
    <source>
        <dbReference type="Proteomes" id="UP000620262"/>
    </source>
</evidence>
<dbReference type="GO" id="GO:0003677">
    <property type="term" value="F:DNA binding"/>
    <property type="evidence" value="ECO:0007669"/>
    <property type="project" value="UniProtKB-KW"/>
</dbReference>
<feature type="domain" description="HTH lysR-type" evidence="5">
    <location>
        <begin position="1"/>
        <end position="58"/>
    </location>
</feature>
<dbReference type="Pfam" id="PF03466">
    <property type="entry name" value="LysR_substrate"/>
    <property type="match status" value="1"/>
</dbReference>
<dbReference type="Pfam" id="PF00126">
    <property type="entry name" value="HTH_1"/>
    <property type="match status" value="1"/>
</dbReference>
<dbReference type="InterPro" id="IPR000847">
    <property type="entry name" value="LysR_HTH_N"/>
</dbReference>
<dbReference type="InterPro" id="IPR036388">
    <property type="entry name" value="WH-like_DNA-bd_sf"/>
</dbReference>
<name>A0ABR9IZI7_RHIVS</name>
<dbReference type="InterPro" id="IPR005119">
    <property type="entry name" value="LysR_subst-bd"/>
</dbReference>
<keyword evidence="2" id="KW-0805">Transcription regulation</keyword>
<comment type="caution">
    <text evidence="6">The sequence shown here is derived from an EMBL/GenBank/DDBJ whole genome shotgun (WGS) entry which is preliminary data.</text>
</comment>
<evidence type="ECO:0000256" key="3">
    <source>
        <dbReference type="ARBA" id="ARBA00023125"/>
    </source>
</evidence>
<keyword evidence="7" id="KW-1185">Reference proteome</keyword>
<dbReference type="Gene3D" id="1.10.10.10">
    <property type="entry name" value="Winged helix-like DNA-binding domain superfamily/Winged helix DNA-binding domain"/>
    <property type="match status" value="1"/>
</dbReference>
<comment type="similarity">
    <text evidence="1">Belongs to the LysR transcriptional regulatory family.</text>
</comment>
<evidence type="ECO:0000256" key="1">
    <source>
        <dbReference type="ARBA" id="ARBA00009437"/>
    </source>
</evidence>
<dbReference type="EMBL" id="JADBEC010000002">
    <property type="protein sequence ID" value="MBE1508478.1"/>
    <property type="molecule type" value="Genomic_DNA"/>
</dbReference>
<dbReference type="Gene3D" id="3.40.190.10">
    <property type="entry name" value="Periplasmic binding protein-like II"/>
    <property type="match status" value="2"/>
</dbReference>
<evidence type="ECO:0000256" key="2">
    <source>
        <dbReference type="ARBA" id="ARBA00023015"/>
    </source>
</evidence>
<reference evidence="6 7" key="1">
    <citation type="submission" date="2020-10" db="EMBL/GenBank/DDBJ databases">
        <title>Sequencing the genomes of 1000 actinobacteria strains.</title>
        <authorList>
            <person name="Klenk H.-P."/>
        </authorList>
    </citation>
    <scope>NUCLEOTIDE SEQUENCE [LARGE SCALE GENOMIC DNA]</scope>
    <source>
        <strain evidence="6 7">DSM 7307</strain>
    </source>
</reference>
<evidence type="ECO:0000259" key="5">
    <source>
        <dbReference type="PROSITE" id="PS50931"/>
    </source>
</evidence>
<organism evidence="6 7">
    <name type="scientific">Rhizobium viscosum</name>
    <name type="common">Arthrobacter viscosus</name>
    <dbReference type="NCBI Taxonomy" id="1673"/>
    <lineage>
        <taxon>Bacteria</taxon>
        <taxon>Pseudomonadati</taxon>
        <taxon>Pseudomonadota</taxon>
        <taxon>Alphaproteobacteria</taxon>
        <taxon>Hyphomicrobiales</taxon>
        <taxon>Rhizobiaceae</taxon>
        <taxon>Rhizobium/Agrobacterium group</taxon>
        <taxon>Rhizobium</taxon>
    </lineage>
</organism>
<evidence type="ECO:0000256" key="4">
    <source>
        <dbReference type="ARBA" id="ARBA00023163"/>
    </source>
</evidence>
<dbReference type="SUPFAM" id="SSF46785">
    <property type="entry name" value="Winged helix' DNA-binding domain"/>
    <property type="match status" value="1"/>
</dbReference>
<dbReference type="PRINTS" id="PR00039">
    <property type="entry name" value="HTHLYSR"/>
</dbReference>
<keyword evidence="3 6" id="KW-0238">DNA-binding</keyword>
<dbReference type="Proteomes" id="UP000620262">
    <property type="component" value="Unassembled WGS sequence"/>
</dbReference>
<dbReference type="PANTHER" id="PTHR30346">
    <property type="entry name" value="TRANSCRIPTIONAL DUAL REGULATOR HCAR-RELATED"/>
    <property type="match status" value="1"/>
</dbReference>
<evidence type="ECO:0000313" key="6">
    <source>
        <dbReference type="EMBL" id="MBE1508478.1"/>
    </source>
</evidence>
<dbReference type="RefSeq" id="WP_192732068.1">
    <property type="nucleotide sequence ID" value="NZ_BAAAVL010000010.1"/>
</dbReference>
<protein>
    <submittedName>
        <fullName evidence="6">DNA-binding transcriptional LysR family regulator</fullName>
    </submittedName>
</protein>
<dbReference type="CDD" id="cd08414">
    <property type="entry name" value="PBP2_LTTR_aromatics_like"/>
    <property type="match status" value="1"/>
</dbReference>
<keyword evidence="4" id="KW-0804">Transcription</keyword>
<proteinExistence type="inferred from homology"/>
<sequence>MDIRSMACFVAVAEELNFRRAAERLHLTQPSLSQRIRVLEQEIGTDLFERDRRKVSLTPAGRVFLEPAKRAIDNAMVARERALQAVRGEIGRLRLGFTVIAFYGFLPEAVQLFRSRYPQVHVELVEMNSPSLESALLTGTIDLAVLHPPLSSPDLEIHPLPEEEMVLALPSNHPLCDRQVIDIADLAGEHFLIAPRAIGPSIHDRVIALFAAADINPDIVQEVTPMTTLTGLVAAGVGMGFVTAGISRLSRDGLAFRRVTPAPPSLPIAAAWLKPEPQPSARRFIDIVSALVEQRRAEGDTGKTGWIDDKV</sequence>
<dbReference type="InterPro" id="IPR036390">
    <property type="entry name" value="WH_DNA-bd_sf"/>
</dbReference>
<dbReference type="SUPFAM" id="SSF53850">
    <property type="entry name" value="Periplasmic binding protein-like II"/>
    <property type="match status" value="1"/>
</dbReference>